<evidence type="ECO:0000313" key="2">
    <source>
        <dbReference type="Proteomes" id="UP000826722"/>
    </source>
</evidence>
<dbReference type="Proteomes" id="UP000826722">
    <property type="component" value="Chromosome"/>
</dbReference>
<sequence>MESAITREKALKFWHRIWKIRIIEQVNPDWIDLYHEILGLDSGLRQNDEQRN</sequence>
<protein>
    <submittedName>
        <fullName evidence="1">Uncharacterized protein</fullName>
    </submittedName>
</protein>
<accession>A0A8D5FZW0</accession>
<evidence type="ECO:0000313" key="1">
    <source>
        <dbReference type="EMBL" id="BCM25354.1"/>
    </source>
</evidence>
<dbReference type="AlphaFoldDB" id="A0A8D5FZW0"/>
<reference evidence="1" key="1">
    <citation type="journal article" date="2021" name="Arch. Microbiol.">
        <title>Methyloradius palustris gen. nov., sp. nov., a methanol-oxidizing bacterium isolated from snow.</title>
        <authorList>
            <person name="Miyadera T."/>
            <person name="Kojima H."/>
            <person name="Fukui M."/>
        </authorList>
    </citation>
    <scope>NUCLEOTIDE SEQUENCE</scope>
    <source>
        <strain evidence="1">Zm11</strain>
    </source>
</reference>
<proteinExistence type="predicted"/>
<organism evidence="1 2">
    <name type="scientific">Methyloradius palustris</name>
    <dbReference type="NCBI Taxonomy" id="2778876"/>
    <lineage>
        <taxon>Bacteria</taxon>
        <taxon>Pseudomonadati</taxon>
        <taxon>Pseudomonadota</taxon>
        <taxon>Betaproteobacteria</taxon>
        <taxon>Nitrosomonadales</taxon>
        <taxon>Methylophilaceae</taxon>
        <taxon>Methyloradius</taxon>
    </lineage>
</organism>
<name>A0A8D5FZW0_9PROT</name>
<dbReference type="EMBL" id="AP024110">
    <property type="protein sequence ID" value="BCM25354.1"/>
    <property type="molecule type" value="Genomic_DNA"/>
</dbReference>
<keyword evidence="2" id="KW-1185">Reference proteome</keyword>
<dbReference type="KEGG" id="mpau:ZMTM_16130"/>
<gene>
    <name evidence="1" type="ORF">ZMTM_16130</name>
</gene>